<evidence type="ECO:0000313" key="11">
    <source>
        <dbReference type="Proteomes" id="UP000005824"/>
    </source>
</evidence>
<dbReference type="InterPro" id="IPR014729">
    <property type="entry name" value="Rossmann-like_a/b/a_fold"/>
</dbReference>
<feature type="binding site" evidence="7">
    <location>
        <begin position="16"/>
        <end position="21"/>
    </location>
    <ligand>
        <name>ATP</name>
        <dbReference type="ChEBI" id="CHEBI:30616"/>
    </ligand>
</feature>
<dbReference type="AlphaFoldDB" id="B4D0P9"/>
<comment type="function">
    <text evidence="7">Ligates lysine onto the cytidine present at position 34 of the AUA codon-specific tRNA(Ile) that contains the anticodon CAU, in an ATP-dependent manner. Cytidine is converted to lysidine, thus changing the amino acid specificity of the tRNA from methionine to isoleucine.</text>
</comment>
<comment type="domain">
    <text evidence="7">The N-terminal region contains the highly conserved SGGXDS motif, predicted to be a P-loop motif involved in ATP binding.</text>
</comment>
<evidence type="ECO:0000259" key="8">
    <source>
        <dbReference type="Pfam" id="PF01171"/>
    </source>
</evidence>
<evidence type="ECO:0000256" key="2">
    <source>
        <dbReference type="ARBA" id="ARBA00022598"/>
    </source>
</evidence>
<dbReference type="Proteomes" id="UP000005824">
    <property type="component" value="Unassembled WGS sequence"/>
</dbReference>
<evidence type="ECO:0000256" key="6">
    <source>
        <dbReference type="ARBA" id="ARBA00048539"/>
    </source>
</evidence>
<dbReference type="Pfam" id="PF01171">
    <property type="entry name" value="ATP_bind_3"/>
    <property type="match status" value="1"/>
</dbReference>
<keyword evidence="1 7" id="KW-0963">Cytoplasm</keyword>
<evidence type="ECO:0000256" key="3">
    <source>
        <dbReference type="ARBA" id="ARBA00022694"/>
    </source>
</evidence>
<dbReference type="Gene3D" id="1.20.59.20">
    <property type="match status" value="1"/>
</dbReference>
<dbReference type="InterPro" id="IPR011063">
    <property type="entry name" value="TilS/TtcA_N"/>
</dbReference>
<keyword evidence="11" id="KW-1185">Reference proteome</keyword>
<evidence type="ECO:0000256" key="4">
    <source>
        <dbReference type="ARBA" id="ARBA00022741"/>
    </source>
</evidence>
<dbReference type="GO" id="GO:0005524">
    <property type="term" value="F:ATP binding"/>
    <property type="evidence" value="ECO:0007669"/>
    <property type="project" value="UniProtKB-UniRule"/>
</dbReference>
<keyword evidence="3 7" id="KW-0819">tRNA processing</keyword>
<dbReference type="InterPro" id="IPR015262">
    <property type="entry name" value="tRNA_Ile_lys_synt_subst-bd"/>
</dbReference>
<dbReference type="EMBL" id="ABVL01000006">
    <property type="protein sequence ID" value="EDY19911.1"/>
    <property type="molecule type" value="Genomic_DNA"/>
</dbReference>
<dbReference type="RefSeq" id="WP_006979825.1">
    <property type="nucleotide sequence ID" value="NZ_ABVL01000006.1"/>
</dbReference>
<dbReference type="eggNOG" id="COG0037">
    <property type="taxonomic scope" value="Bacteria"/>
</dbReference>
<dbReference type="GO" id="GO:0006400">
    <property type="term" value="P:tRNA modification"/>
    <property type="evidence" value="ECO:0007669"/>
    <property type="project" value="UniProtKB-UniRule"/>
</dbReference>
<dbReference type="SUPFAM" id="SSF82829">
    <property type="entry name" value="MesJ substrate recognition domain-like"/>
    <property type="match status" value="1"/>
</dbReference>
<feature type="domain" description="tRNA(Ile)-lysidine synthase substrate-binding" evidence="9">
    <location>
        <begin position="237"/>
        <end position="301"/>
    </location>
</feature>
<dbReference type="CDD" id="cd01992">
    <property type="entry name" value="TilS_N"/>
    <property type="match status" value="1"/>
</dbReference>
<dbReference type="STRING" id="497964.CfE428DRAFT_2500"/>
<evidence type="ECO:0000256" key="1">
    <source>
        <dbReference type="ARBA" id="ARBA00022490"/>
    </source>
</evidence>
<dbReference type="GO" id="GO:0005737">
    <property type="term" value="C:cytoplasm"/>
    <property type="evidence" value="ECO:0007669"/>
    <property type="project" value="UniProtKB-SubCell"/>
</dbReference>
<dbReference type="HAMAP" id="MF_01161">
    <property type="entry name" value="tRNA_Ile_lys_synt"/>
    <property type="match status" value="1"/>
</dbReference>
<protein>
    <recommendedName>
        <fullName evidence="7">tRNA(Ile)-lysidine synthase</fullName>
        <ecNumber evidence="7">6.3.4.19</ecNumber>
    </recommendedName>
    <alternativeName>
        <fullName evidence="7">tRNA(Ile)-2-lysyl-cytidine synthase</fullName>
    </alternativeName>
    <alternativeName>
        <fullName evidence="7">tRNA(Ile)-lysidine synthetase</fullName>
    </alternativeName>
</protein>
<organism evidence="10 11">
    <name type="scientific">Chthoniobacter flavus Ellin428</name>
    <dbReference type="NCBI Taxonomy" id="497964"/>
    <lineage>
        <taxon>Bacteria</taxon>
        <taxon>Pseudomonadati</taxon>
        <taxon>Verrucomicrobiota</taxon>
        <taxon>Spartobacteria</taxon>
        <taxon>Chthoniobacterales</taxon>
        <taxon>Chthoniobacteraceae</taxon>
        <taxon>Chthoniobacter</taxon>
    </lineage>
</organism>
<evidence type="ECO:0000313" key="10">
    <source>
        <dbReference type="EMBL" id="EDY19911.1"/>
    </source>
</evidence>
<comment type="subcellular location">
    <subcellularLocation>
        <location evidence="7">Cytoplasm</location>
    </subcellularLocation>
</comment>
<dbReference type="FunCoup" id="B4D0P9">
    <property type="interactions" value="311"/>
</dbReference>
<evidence type="ECO:0000256" key="7">
    <source>
        <dbReference type="HAMAP-Rule" id="MF_01161"/>
    </source>
</evidence>
<proteinExistence type="inferred from homology"/>
<keyword evidence="4 7" id="KW-0547">Nucleotide-binding</keyword>
<comment type="similarity">
    <text evidence="7">Belongs to the tRNA(Ile)-lysidine synthase family.</text>
</comment>
<keyword evidence="5 7" id="KW-0067">ATP-binding</keyword>
<evidence type="ECO:0000259" key="9">
    <source>
        <dbReference type="Pfam" id="PF09179"/>
    </source>
</evidence>
<dbReference type="Pfam" id="PF09179">
    <property type="entry name" value="TilS"/>
    <property type="match status" value="1"/>
</dbReference>
<keyword evidence="2 7" id="KW-0436">Ligase</keyword>
<dbReference type="PANTHER" id="PTHR43033:SF1">
    <property type="entry name" value="TRNA(ILE)-LYSIDINE SYNTHASE-RELATED"/>
    <property type="match status" value="1"/>
</dbReference>
<dbReference type="PANTHER" id="PTHR43033">
    <property type="entry name" value="TRNA(ILE)-LYSIDINE SYNTHASE-RELATED"/>
    <property type="match status" value="1"/>
</dbReference>
<dbReference type="EC" id="6.3.4.19" evidence="7"/>
<feature type="domain" description="tRNA(Ile)-lysidine/2-thiocytidine synthase N-terminal" evidence="8">
    <location>
        <begin position="11"/>
        <end position="194"/>
    </location>
</feature>
<dbReference type="InterPro" id="IPR012094">
    <property type="entry name" value="tRNA_Ile_lys_synt"/>
</dbReference>
<evidence type="ECO:0000256" key="5">
    <source>
        <dbReference type="ARBA" id="ARBA00022840"/>
    </source>
</evidence>
<dbReference type="SUPFAM" id="SSF52402">
    <property type="entry name" value="Adenine nucleotide alpha hydrolases-like"/>
    <property type="match status" value="1"/>
</dbReference>
<sequence>MNTAFSPEERCLIGVSGGRDSVALLHQLHAAGFRELIVCHLDHALRAESVADAQFVEKLARKLDYAFVLQREDVATLAKQRKKSLETTAREARISFFTHVAREHDCPRLFLAHHADDQVETLLFNLFRGAGAAGLAGMSALSTRTIDGVTLQISRPFLGTWREEIEAYILRHKLSFVEDASNSDRKFTRNRLRHDIIPVLEQAFGRDIRRSIWRSAEILRAEDDLFADLLGNTPPELSVPALAAEPIAIQRRRLRAWLKLHGVADIGFEEVEAVRALLKGGTAKANLPRGWHARRRAKRLFLEPPRNGLSD</sequence>
<name>B4D0P9_9BACT</name>
<dbReference type="InterPro" id="IPR012795">
    <property type="entry name" value="tRNA_Ile_lys_synt_N"/>
</dbReference>
<comment type="catalytic activity">
    <reaction evidence="6 7">
        <text>cytidine(34) in tRNA(Ile2) + L-lysine + ATP = lysidine(34) in tRNA(Ile2) + AMP + diphosphate + H(+)</text>
        <dbReference type="Rhea" id="RHEA:43744"/>
        <dbReference type="Rhea" id="RHEA-COMP:10625"/>
        <dbReference type="Rhea" id="RHEA-COMP:10670"/>
        <dbReference type="ChEBI" id="CHEBI:15378"/>
        <dbReference type="ChEBI" id="CHEBI:30616"/>
        <dbReference type="ChEBI" id="CHEBI:32551"/>
        <dbReference type="ChEBI" id="CHEBI:33019"/>
        <dbReference type="ChEBI" id="CHEBI:82748"/>
        <dbReference type="ChEBI" id="CHEBI:83665"/>
        <dbReference type="ChEBI" id="CHEBI:456215"/>
        <dbReference type="EC" id="6.3.4.19"/>
    </reaction>
</comment>
<comment type="caution">
    <text evidence="10">The sequence shown here is derived from an EMBL/GenBank/DDBJ whole genome shotgun (WGS) entry which is preliminary data.</text>
</comment>
<accession>B4D0P9</accession>
<gene>
    <name evidence="7" type="primary">tilS</name>
    <name evidence="10" type="ORF">CfE428DRAFT_2500</name>
</gene>
<reference evidence="10 11" key="1">
    <citation type="journal article" date="2011" name="J. Bacteriol.">
        <title>Genome sequence of Chthoniobacter flavus Ellin428, an aerobic heterotrophic soil bacterium.</title>
        <authorList>
            <person name="Kant R."/>
            <person name="van Passel M.W."/>
            <person name="Palva A."/>
            <person name="Lucas S."/>
            <person name="Lapidus A."/>
            <person name="Glavina Del Rio T."/>
            <person name="Dalin E."/>
            <person name="Tice H."/>
            <person name="Bruce D."/>
            <person name="Goodwin L."/>
            <person name="Pitluck S."/>
            <person name="Larimer F.W."/>
            <person name="Land M.L."/>
            <person name="Hauser L."/>
            <person name="Sangwan P."/>
            <person name="de Vos W.M."/>
            <person name="Janssen P.H."/>
            <person name="Smidt H."/>
        </authorList>
    </citation>
    <scope>NUCLEOTIDE SEQUENCE [LARGE SCALE GENOMIC DNA]</scope>
    <source>
        <strain evidence="10 11">Ellin428</strain>
    </source>
</reference>
<dbReference type="InParanoid" id="B4D0P9"/>
<dbReference type="GO" id="GO:0032267">
    <property type="term" value="F:tRNA(Ile)-lysidine synthase activity"/>
    <property type="evidence" value="ECO:0007669"/>
    <property type="project" value="UniProtKB-EC"/>
</dbReference>
<dbReference type="Gene3D" id="3.40.50.620">
    <property type="entry name" value="HUPs"/>
    <property type="match status" value="1"/>
</dbReference>
<dbReference type="NCBIfam" id="TIGR02432">
    <property type="entry name" value="lysidine_TilS_N"/>
    <property type="match status" value="1"/>
</dbReference>